<keyword evidence="1" id="KW-0134">Cell wall</keyword>
<dbReference type="HOGENOM" id="CLU_493245_0_0_9"/>
<dbReference type="AlphaFoldDB" id="A7VSV5"/>
<sequence length="525" mass="55307">MKGRKQMMKKRKWLVSLLAVVLTVTMLPIAAFAQTAERTTGLDLSNKTEAEANEAEGWSWSPDGEGGYTLVLENVNISAQSGDAITLPNNVDVDIILKGNNRISGETALFGVETAGGLVTIKGETSDASLTAVSNENSMWGTISISNLLIESGNVYTEGDGNVIDTFSMTGGSFTINQTFGSWAALHTVNRVSITGGRLEITTDETNGYAVYNYPSQDEGESGVYIGGNAEVVINKSNVGIAVLEKGSGISDGKIEIAGGTVKINSANIGLYTAVEDIILSGGNIEIISDNIALKAVKGNVDFTGADTGIKAPTPVSAGGEVVGTYHDIHQWASEWSYDDNGHWKACTNPGCDAVNEYSAHQGGTATCTQKAVCEICGQEYGEVDETAHTPDGTGWHFDENSHWNTCECGAKLNEGAHTFEWVTDKEATATEAGLKHEECTVCGYEKDAVEIPAAGTADDGKDEQTSTSADGSSDTVEDGQKPSGEDTPQTGDNSNSALWIALMLTAGTALTAAAIFSRKKKYSR</sequence>
<dbReference type="InterPro" id="IPR019931">
    <property type="entry name" value="LPXTG_anchor"/>
</dbReference>
<evidence type="ECO:0000256" key="5">
    <source>
        <dbReference type="SAM" id="MobiDB-lite"/>
    </source>
</evidence>
<evidence type="ECO:0000313" key="9">
    <source>
        <dbReference type="EMBL" id="EDO61251.1"/>
    </source>
</evidence>
<dbReference type="NCBIfam" id="TIGR01167">
    <property type="entry name" value="LPXTG_anchor"/>
    <property type="match status" value="1"/>
</dbReference>
<evidence type="ECO:0000256" key="2">
    <source>
        <dbReference type="ARBA" id="ARBA00022525"/>
    </source>
</evidence>
<dbReference type="PROSITE" id="PS50847">
    <property type="entry name" value="GRAM_POS_ANCHORING"/>
    <property type="match status" value="1"/>
</dbReference>
<evidence type="ECO:0000256" key="7">
    <source>
        <dbReference type="SAM" id="SignalP"/>
    </source>
</evidence>
<evidence type="ECO:0000259" key="8">
    <source>
        <dbReference type="PROSITE" id="PS50847"/>
    </source>
</evidence>
<gene>
    <name evidence="9" type="ORF">CLOLEP_01646</name>
</gene>
<comment type="caution">
    <text evidence="9">The sequence shown here is derived from an EMBL/GenBank/DDBJ whole genome shotgun (WGS) entry which is preliminary data.</text>
</comment>
<evidence type="ECO:0000256" key="3">
    <source>
        <dbReference type="ARBA" id="ARBA00022729"/>
    </source>
</evidence>
<reference evidence="9 10" key="1">
    <citation type="submission" date="2007-08" db="EMBL/GenBank/DDBJ databases">
        <title>Draft genome sequence of Clostridium leptum (DSM 753).</title>
        <authorList>
            <person name="Sudarsanam P."/>
            <person name="Ley R."/>
            <person name="Guruge J."/>
            <person name="Turnbaugh P.J."/>
            <person name="Mahowald M."/>
            <person name="Liep D."/>
            <person name="Gordon J."/>
        </authorList>
    </citation>
    <scope>NUCLEOTIDE SEQUENCE [LARGE SCALE GENOMIC DNA]</scope>
    <source>
        <strain evidence="9 10">DSM 753</strain>
    </source>
</reference>
<keyword evidence="6" id="KW-1133">Transmembrane helix</keyword>
<accession>A7VSV5</accession>
<keyword evidence="3 7" id="KW-0732">Signal</keyword>
<dbReference type="Proteomes" id="UP000003490">
    <property type="component" value="Unassembled WGS sequence"/>
</dbReference>
<protein>
    <submittedName>
        <fullName evidence="9">LPXTG-motif cell wall anchor domain protein</fullName>
    </submittedName>
</protein>
<feature type="compositionally biased region" description="Polar residues" evidence="5">
    <location>
        <begin position="466"/>
        <end position="475"/>
    </location>
</feature>
<keyword evidence="6" id="KW-0812">Transmembrane</keyword>
<proteinExistence type="predicted"/>
<feature type="domain" description="Gram-positive cocci surface proteins LPxTG" evidence="8">
    <location>
        <begin position="488"/>
        <end position="525"/>
    </location>
</feature>
<organism evidence="9 10">
    <name type="scientific">[Clostridium] leptum DSM 753</name>
    <dbReference type="NCBI Taxonomy" id="428125"/>
    <lineage>
        <taxon>Bacteria</taxon>
        <taxon>Bacillati</taxon>
        <taxon>Bacillota</taxon>
        <taxon>Clostridia</taxon>
        <taxon>Eubacteriales</taxon>
        <taxon>Oscillospiraceae</taxon>
        <taxon>Oscillospiraceae incertae sedis</taxon>
    </lineage>
</organism>
<evidence type="ECO:0000256" key="6">
    <source>
        <dbReference type="SAM" id="Phobius"/>
    </source>
</evidence>
<evidence type="ECO:0000256" key="1">
    <source>
        <dbReference type="ARBA" id="ARBA00022512"/>
    </source>
</evidence>
<dbReference type="eggNOG" id="COG3210">
    <property type="taxonomic scope" value="Bacteria"/>
</dbReference>
<keyword evidence="2" id="KW-0964">Secreted</keyword>
<feature type="signal peptide" evidence="7">
    <location>
        <begin position="1"/>
        <end position="33"/>
    </location>
</feature>
<evidence type="ECO:0000256" key="4">
    <source>
        <dbReference type="ARBA" id="ARBA00023088"/>
    </source>
</evidence>
<feature type="region of interest" description="Disordered" evidence="5">
    <location>
        <begin position="455"/>
        <end position="495"/>
    </location>
</feature>
<name>A7VSV5_9FIRM</name>
<evidence type="ECO:0000313" key="10">
    <source>
        <dbReference type="Proteomes" id="UP000003490"/>
    </source>
</evidence>
<dbReference type="EMBL" id="ABCB02000018">
    <property type="protein sequence ID" value="EDO61251.1"/>
    <property type="molecule type" value="Genomic_DNA"/>
</dbReference>
<reference evidence="9 10" key="2">
    <citation type="submission" date="2007-08" db="EMBL/GenBank/DDBJ databases">
        <authorList>
            <person name="Fulton L."/>
            <person name="Clifton S."/>
            <person name="Fulton B."/>
            <person name="Xu J."/>
            <person name="Minx P."/>
            <person name="Pepin K.H."/>
            <person name="Johnson M."/>
            <person name="Thiruvilangam P."/>
            <person name="Bhonagiri V."/>
            <person name="Nash W.E."/>
            <person name="Wang C."/>
            <person name="Mardis E.R."/>
            <person name="Wilson R.K."/>
        </authorList>
    </citation>
    <scope>NUCLEOTIDE SEQUENCE [LARGE SCALE GENOMIC DNA]</scope>
    <source>
        <strain evidence="9 10">DSM 753</strain>
    </source>
</reference>
<keyword evidence="6" id="KW-0472">Membrane</keyword>
<keyword evidence="4" id="KW-0572">Peptidoglycan-anchor</keyword>
<feature type="transmembrane region" description="Helical" evidence="6">
    <location>
        <begin position="498"/>
        <end position="517"/>
    </location>
</feature>
<feature type="chain" id="PRO_5002714657" evidence="7">
    <location>
        <begin position="34"/>
        <end position="525"/>
    </location>
</feature>